<sequence length="867" mass="98040">MSVYGSDTSSTTSYEEIRRRGKDEKAQEGEVFEVPDVLYKTELHSASGRVVESCSGPKPFDKLPWDGPNVQDGKSPVIEIYTRIRQPYGRNHSPDYDPRRDYYNDSDSEDDESDRVTADMNDHRKLIKTEMIVHSKHLQAALTAVVTYYPGFDRFHDTYRIEAPYQVLVHHREALEHLKLNQPSCHDTEYAATMAKHIDILLNFIVETHSEQLALEAKRWDNPSGATATFDLFWVLLKPGDIVYREKYGCMTPFVVHNVTKMVGTDGRQNGYLVVMWNVTYSSNRLQRRTVQTVVPPWTGERVIDTLSIVPARFMPGGGRAIAEKQIRLGRTYWELAKQPAYREYNGQFLTGRDGEGGGIITGRVIVDCEGFARFGRGPSAYNNHMLGGRPPRRGPPPPARDLLPQVVSRCSCSACARAGVKQGPSLWAGFDKADPKKEETLPPNQDLFFHIMGPSIPAFILSERRWGKVLVSALSDVKPDQDAFKYLVLDPEIKLTVKAMIGKFASQDGKLAPWPSDFVKNKGEGRIFLLHGSPGVGKTCTAECAAELARRPLLALTSGDISTSMNASVVEGALNYFLKLGERFGALVLLDEADVYLEQRRTRDLKRNGLVSVFLRALEYYKGVLFLTTNRVEAFDDAFTSRIHVTLHYKKLGERERTRIWMHNFERLERDSNNKVFIPQSTKEFAYDSPEMRALRWNGREIRNALQTAVALAETEATDGALETITVQDRHLKAVVKMSSGFKNFLSKSRAGHIMEEEDEELAALLADDDGNDGKGSGEEEESDEEESDDRLLWLFLSFAYREDNEFIVQPQLKPFPGCNYGPGPCQGIGPRQPQLQDYKLQLQLLEAANKRRLEIARREQQRGRR</sequence>
<dbReference type="InterPro" id="IPR003593">
    <property type="entry name" value="AAA+_ATPase"/>
</dbReference>
<dbReference type="PANTHER" id="PTHR46411:SF2">
    <property type="entry name" value="AAA+ ATPASE DOMAIN-CONTAINING PROTEIN"/>
    <property type="match status" value="1"/>
</dbReference>
<feature type="region of interest" description="Disordered" evidence="1">
    <location>
        <begin position="88"/>
        <end position="117"/>
    </location>
</feature>
<dbReference type="AlphaFoldDB" id="A0AAN7BY06"/>
<dbReference type="SUPFAM" id="SSF52540">
    <property type="entry name" value="P-loop containing nucleoside triphosphate hydrolases"/>
    <property type="match status" value="1"/>
</dbReference>
<dbReference type="Pfam" id="PF22942">
    <property type="entry name" value="DUF7025"/>
    <property type="match status" value="1"/>
</dbReference>
<dbReference type="InterPro" id="IPR054289">
    <property type="entry name" value="DUF7025"/>
</dbReference>
<dbReference type="GO" id="GO:0005524">
    <property type="term" value="F:ATP binding"/>
    <property type="evidence" value="ECO:0007669"/>
    <property type="project" value="InterPro"/>
</dbReference>
<feature type="compositionally biased region" description="Polar residues" evidence="1">
    <location>
        <begin position="1"/>
        <end position="14"/>
    </location>
</feature>
<dbReference type="Pfam" id="PF23232">
    <property type="entry name" value="AAA_lid_13"/>
    <property type="match status" value="1"/>
</dbReference>
<dbReference type="InterPro" id="IPR056599">
    <property type="entry name" value="AAA_lid_fung"/>
</dbReference>
<keyword evidence="4" id="KW-1185">Reference proteome</keyword>
<dbReference type="Gene3D" id="3.40.50.300">
    <property type="entry name" value="P-loop containing nucleotide triphosphate hydrolases"/>
    <property type="match status" value="1"/>
</dbReference>
<dbReference type="SMART" id="SM00382">
    <property type="entry name" value="AAA"/>
    <property type="match status" value="1"/>
</dbReference>
<dbReference type="PANTHER" id="PTHR46411">
    <property type="entry name" value="FAMILY ATPASE, PUTATIVE-RELATED"/>
    <property type="match status" value="1"/>
</dbReference>
<feature type="compositionally biased region" description="Acidic residues" evidence="1">
    <location>
        <begin position="104"/>
        <end position="113"/>
    </location>
</feature>
<evidence type="ECO:0000256" key="1">
    <source>
        <dbReference type="SAM" id="MobiDB-lite"/>
    </source>
</evidence>
<reference evidence="3" key="2">
    <citation type="submission" date="2023-05" db="EMBL/GenBank/DDBJ databases">
        <authorList>
            <consortium name="Lawrence Berkeley National Laboratory"/>
            <person name="Steindorff A."/>
            <person name="Hensen N."/>
            <person name="Bonometti L."/>
            <person name="Westerberg I."/>
            <person name="Brannstrom I.O."/>
            <person name="Guillou S."/>
            <person name="Cros-Aarteil S."/>
            <person name="Calhoun S."/>
            <person name="Haridas S."/>
            <person name="Kuo A."/>
            <person name="Mondo S."/>
            <person name="Pangilinan J."/>
            <person name="Riley R."/>
            <person name="Labutti K."/>
            <person name="Andreopoulos B."/>
            <person name="Lipzen A."/>
            <person name="Chen C."/>
            <person name="Yanf M."/>
            <person name="Daum C."/>
            <person name="Ng V."/>
            <person name="Clum A."/>
            <person name="Ohm R."/>
            <person name="Martin F."/>
            <person name="Silar P."/>
            <person name="Natvig D."/>
            <person name="Lalanne C."/>
            <person name="Gautier V."/>
            <person name="Ament-Velasquez S.L."/>
            <person name="Kruys A."/>
            <person name="Hutchinson M.I."/>
            <person name="Powell A.J."/>
            <person name="Barry K."/>
            <person name="Miller A.N."/>
            <person name="Grigoriev I.V."/>
            <person name="Debuchy R."/>
            <person name="Gladieux P."/>
            <person name="Thoren M.H."/>
            <person name="Johannesson H."/>
        </authorList>
    </citation>
    <scope>NUCLEOTIDE SEQUENCE</scope>
    <source>
        <strain evidence="3">CBS 990.96</strain>
    </source>
</reference>
<dbReference type="InterPro" id="IPR003959">
    <property type="entry name" value="ATPase_AAA_core"/>
</dbReference>
<dbReference type="GO" id="GO:0016887">
    <property type="term" value="F:ATP hydrolysis activity"/>
    <property type="evidence" value="ECO:0007669"/>
    <property type="project" value="InterPro"/>
</dbReference>
<evidence type="ECO:0000313" key="4">
    <source>
        <dbReference type="Proteomes" id="UP001301958"/>
    </source>
</evidence>
<proteinExistence type="predicted"/>
<feature type="compositionally biased region" description="Acidic residues" evidence="1">
    <location>
        <begin position="780"/>
        <end position="790"/>
    </location>
</feature>
<feature type="region of interest" description="Disordered" evidence="1">
    <location>
        <begin position="768"/>
        <end position="790"/>
    </location>
</feature>
<accession>A0AAN7BY06</accession>
<feature type="compositionally biased region" description="Basic and acidic residues" evidence="1">
    <location>
        <begin position="92"/>
        <end position="103"/>
    </location>
</feature>
<reference evidence="3" key="1">
    <citation type="journal article" date="2023" name="Mol. Phylogenet. Evol.">
        <title>Genome-scale phylogeny and comparative genomics of the fungal order Sordariales.</title>
        <authorList>
            <person name="Hensen N."/>
            <person name="Bonometti L."/>
            <person name="Westerberg I."/>
            <person name="Brannstrom I.O."/>
            <person name="Guillou S."/>
            <person name="Cros-Aarteil S."/>
            <person name="Calhoun S."/>
            <person name="Haridas S."/>
            <person name="Kuo A."/>
            <person name="Mondo S."/>
            <person name="Pangilinan J."/>
            <person name="Riley R."/>
            <person name="LaButti K."/>
            <person name="Andreopoulos B."/>
            <person name="Lipzen A."/>
            <person name="Chen C."/>
            <person name="Yan M."/>
            <person name="Daum C."/>
            <person name="Ng V."/>
            <person name="Clum A."/>
            <person name="Steindorff A."/>
            <person name="Ohm R.A."/>
            <person name="Martin F."/>
            <person name="Silar P."/>
            <person name="Natvig D.O."/>
            <person name="Lalanne C."/>
            <person name="Gautier V."/>
            <person name="Ament-Velasquez S.L."/>
            <person name="Kruys A."/>
            <person name="Hutchinson M.I."/>
            <person name="Powell A.J."/>
            <person name="Barry K."/>
            <person name="Miller A.N."/>
            <person name="Grigoriev I.V."/>
            <person name="Debuchy R."/>
            <person name="Gladieux P."/>
            <person name="Hiltunen Thoren M."/>
            <person name="Johannesson H."/>
        </authorList>
    </citation>
    <scope>NUCLEOTIDE SEQUENCE</scope>
    <source>
        <strain evidence="3">CBS 990.96</strain>
    </source>
</reference>
<organism evidence="3 4">
    <name type="scientific">Podospora fimiseda</name>
    <dbReference type="NCBI Taxonomy" id="252190"/>
    <lineage>
        <taxon>Eukaryota</taxon>
        <taxon>Fungi</taxon>
        <taxon>Dikarya</taxon>
        <taxon>Ascomycota</taxon>
        <taxon>Pezizomycotina</taxon>
        <taxon>Sordariomycetes</taxon>
        <taxon>Sordariomycetidae</taxon>
        <taxon>Sordariales</taxon>
        <taxon>Podosporaceae</taxon>
        <taxon>Podospora</taxon>
    </lineage>
</organism>
<dbReference type="Proteomes" id="UP001301958">
    <property type="component" value="Unassembled WGS sequence"/>
</dbReference>
<dbReference type="InterPro" id="IPR027417">
    <property type="entry name" value="P-loop_NTPase"/>
</dbReference>
<dbReference type="Pfam" id="PF00004">
    <property type="entry name" value="AAA"/>
    <property type="match status" value="1"/>
</dbReference>
<gene>
    <name evidence="3" type="ORF">QBC38DRAFT_439752</name>
</gene>
<feature type="domain" description="AAA+ ATPase" evidence="2">
    <location>
        <begin position="525"/>
        <end position="654"/>
    </location>
</feature>
<name>A0AAN7BY06_9PEZI</name>
<comment type="caution">
    <text evidence="3">The sequence shown here is derived from an EMBL/GenBank/DDBJ whole genome shotgun (WGS) entry which is preliminary data.</text>
</comment>
<protein>
    <recommendedName>
        <fullName evidence="2">AAA+ ATPase domain-containing protein</fullName>
    </recommendedName>
</protein>
<dbReference type="EMBL" id="MU865291">
    <property type="protein sequence ID" value="KAK4231733.1"/>
    <property type="molecule type" value="Genomic_DNA"/>
</dbReference>
<evidence type="ECO:0000259" key="2">
    <source>
        <dbReference type="SMART" id="SM00382"/>
    </source>
</evidence>
<feature type="compositionally biased region" description="Basic and acidic residues" evidence="1">
    <location>
        <begin position="15"/>
        <end position="28"/>
    </location>
</feature>
<evidence type="ECO:0000313" key="3">
    <source>
        <dbReference type="EMBL" id="KAK4231733.1"/>
    </source>
</evidence>
<feature type="region of interest" description="Disordered" evidence="1">
    <location>
        <begin position="1"/>
        <end position="29"/>
    </location>
</feature>